<evidence type="ECO:0000313" key="1">
    <source>
        <dbReference type="Proteomes" id="UP000095286"/>
    </source>
</evidence>
<name>A0AC35UGT9_9BILA</name>
<reference evidence="2" key="1">
    <citation type="submission" date="2016-11" db="UniProtKB">
        <authorList>
            <consortium name="WormBaseParasite"/>
        </authorList>
    </citation>
    <scope>IDENTIFICATION</scope>
    <source>
        <strain evidence="2">KR3021</strain>
    </source>
</reference>
<evidence type="ECO:0000313" key="2">
    <source>
        <dbReference type="WBParaSite" id="RSKR_0001139000.1"/>
    </source>
</evidence>
<sequence length="536" mass="59369">MLAVPSGNNSIYISDSTNSDTENNLTITSIDSEVAREIHNVVYLSQKLVESQHLVSQTKHTKRLYKKYNFVDKALHKLNFHFFGHTRYFILLMATICMSMARSNELVFNFNVICMTNHTETHLASSIKMSSGEISTVFASSGIGTILAPIAVVYAIHYFGALAVFSSLLTFSSIATILMGYLPQVNVLWMIPLRIIQGLAAGSVMVMMGFVSSNWAPSNEVGNFLTLLSSSGQLQVLTYPMSANLCVLHGWASVFHTHGLLTLPLIGLFLIFFRDSPRIHPCVSSVEKEYITEGLSKISKKDRSHIPYKDIFRSKAIWAIWIAFLANSFGFQVIGQFMPTFLNKVLNVNIHNTGLGAILPASMQLLTKLILGAVSNRTTFLSSINKIKFFNSLSSIGGAVFLLPLAFINSDQSSIALLMFTLSLSCLGLICLGAMKSATLCARRFTDFVMAIVQIFISIGMITVSTFVSKYTTNNTIEEWKVIFFIISIILICGNIVFCIFCSDKPQPFTFAKIPNDALFKQEFTPIIKTQLNDAV</sequence>
<accession>A0AC35UGT9</accession>
<dbReference type="Proteomes" id="UP000095286">
    <property type="component" value="Unplaced"/>
</dbReference>
<proteinExistence type="predicted"/>
<dbReference type="WBParaSite" id="RSKR_0001139000.1">
    <property type="protein sequence ID" value="RSKR_0001139000.1"/>
    <property type="gene ID" value="RSKR_0001139000"/>
</dbReference>
<organism evidence="1 2">
    <name type="scientific">Rhabditophanes sp. KR3021</name>
    <dbReference type="NCBI Taxonomy" id="114890"/>
    <lineage>
        <taxon>Eukaryota</taxon>
        <taxon>Metazoa</taxon>
        <taxon>Ecdysozoa</taxon>
        <taxon>Nematoda</taxon>
        <taxon>Chromadorea</taxon>
        <taxon>Rhabditida</taxon>
        <taxon>Tylenchina</taxon>
        <taxon>Panagrolaimomorpha</taxon>
        <taxon>Strongyloidoidea</taxon>
        <taxon>Alloionematidae</taxon>
        <taxon>Rhabditophanes</taxon>
    </lineage>
</organism>
<protein>
    <submittedName>
        <fullName evidence="2">MFS domain-containing protein</fullName>
    </submittedName>
</protein>